<feature type="transmembrane region" description="Helical" evidence="1">
    <location>
        <begin position="228"/>
        <end position="249"/>
    </location>
</feature>
<evidence type="ECO:0000313" key="3">
    <source>
        <dbReference type="Proteomes" id="UP001166286"/>
    </source>
</evidence>
<keyword evidence="3" id="KW-1185">Reference proteome</keyword>
<reference evidence="2" key="1">
    <citation type="submission" date="2023-03" db="EMBL/GenBank/DDBJ databases">
        <title>Complete genome of Cladonia borealis.</title>
        <authorList>
            <person name="Park H."/>
        </authorList>
    </citation>
    <scope>NUCLEOTIDE SEQUENCE</scope>
    <source>
        <strain evidence="2">ANT050790</strain>
    </source>
</reference>
<sequence>MISKARPADLATCPQDATQKIPPDAMIFLYPFLFLFVAPRCFCQLKLCYNPSGLTFPDFPCDPSANVSACCGQGSTCATKLYCYDTSGATHVGSCTDKTWQDPACPLPLNIDQINFDYTRNTTACADGTFCPNPNNQTCCFNHRGHKLISYHYDAALPTAAAALSTFYTENGYQLATTTSSLSNILLTTSPSSPLPIFPSTSAPTSTYFGTSPPGRSSPSPLGTGTKAGIGIGAVVGALAMAGVFFHILRRVRRRRRDDTRHSGALGAIETAPLESRQWGKPELVAEDARKEMEAGERTGAELPGEEARMEMGAADLRQMIIHELHG</sequence>
<comment type="caution">
    <text evidence="2">The sequence shown here is derived from an EMBL/GenBank/DDBJ whole genome shotgun (WGS) entry which is preliminary data.</text>
</comment>
<organism evidence="2 3">
    <name type="scientific">Cladonia borealis</name>
    <dbReference type="NCBI Taxonomy" id="184061"/>
    <lineage>
        <taxon>Eukaryota</taxon>
        <taxon>Fungi</taxon>
        <taxon>Dikarya</taxon>
        <taxon>Ascomycota</taxon>
        <taxon>Pezizomycotina</taxon>
        <taxon>Lecanoromycetes</taxon>
        <taxon>OSLEUM clade</taxon>
        <taxon>Lecanoromycetidae</taxon>
        <taxon>Lecanorales</taxon>
        <taxon>Lecanorineae</taxon>
        <taxon>Cladoniaceae</taxon>
        <taxon>Cladonia</taxon>
    </lineage>
</organism>
<protein>
    <submittedName>
        <fullName evidence="2">Uncharacterized protein</fullName>
    </submittedName>
</protein>
<keyword evidence="1" id="KW-1133">Transmembrane helix</keyword>
<dbReference type="AlphaFoldDB" id="A0AA39UZW3"/>
<evidence type="ECO:0000313" key="2">
    <source>
        <dbReference type="EMBL" id="KAK0510207.1"/>
    </source>
</evidence>
<dbReference type="Proteomes" id="UP001166286">
    <property type="component" value="Unassembled WGS sequence"/>
</dbReference>
<gene>
    <name evidence="2" type="ORF">JMJ35_007601</name>
</gene>
<keyword evidence="1" id="KW-0812">Transmembrane</keyword>
<evidence type="ECO:0000256" key="1">
    <source>
        <dbReference type="SAM" id="Phobius"/>
    </source>
</evidence>
<name>A0AA39UZW3_9LECA</name>
<proteinExistence type="predicted"/>
<accession>A0AA39UZW3</accession>
<keyword evidence="1" id="KW-0472">Membrane</keyword>
<dbReference type="EMBL" id="JAFEKC020000017">
    <property type="protein sequence ID" value="KAK0510207.1"/>
    <property type="molecule type" value="Genomic_DNA"/>
</dbReference>